<protein>
    <submittedName>
        <fullName evidence="2">Uncharacterized protein</fullName>
    </submittedName>
</protein>
<evidence type="ECO:0000313" key="2">
    <source>
        <dbReference type="EMBL" id="WIA20668.1"/>
    </source>
</evidence>
<proteinExistence type="predicted"/>
<sequence>MAVLQELAASAFPNQLPVLLLWSFRQRHELEMLCPPLLALAGALRLQLTTRLFYTGNASDCEAPSPPSGHLKKMQLAAASSSSLPPPATSSSSTWPAATSSSSMAAAFAQHSDIRSAAGAFLGTCSGRLSQAWLQQLLLAAGYAVYKN</sequence>
<dbReference type="Proteomes" id="UP001244341">
    <property type="component" value="Chromosome 12b"/>
</dbReference>
<feature type="compositionally biased region" description="Low complexity" evidence="1">
    <location>
        <begin position="77"/>
        <end position="98"/>
    </location>
</feature>
<gene>
    <name evidence="2" type="ORF">OEZ85_005043</name>
</gene>
<reference evidence="2 3" key="1">
    <citation type="submission" date="2023-05" db="EMBL/GenBank/DDBJ databases">
        <title>A 100% complete, gapless, phased diploid assembly of the Scenedesmus obliquus UTEX 3031 genome.</title>
        <authorList>
            <person name="Biondi T.C."/>
            <person name="Hanschen E.R."/>
            <person name="Kwon T."/>
            <person name="Eng W."/>
            <person name="Kruse C.P.S."/>
            <person name="Koehler S.I."/>
            <person name="Kunde Y."/>
            <person name="Gleasner C.D."/>
            <person name="You Mak K.T."/>
            <person name="Polle J."/>
            <person name="Hovde B.T."/>
            <person name="Starkenburg S.R."/>
        </authorList>
    </citation>
    <scope>NUCLEOTIDE SEQUENCE [LARGE SCALE GENOMIC DNA]</scope>
    <source>
        <strain evidence="2 3">DOE0152z</strain>
    </source>
</reference>
<accession>A0ABY8UGM6</accession>
<organism evidence="2 3">
    <name type="scientific">Tetradesmus obliquus</name>
    <name type="common">Green alga</name>
    <name type="synonym">Acutodesmus obliquus</name>
    <dbReference type="NCBI Taxonomy" id="3088"/>
    <lineage>
        <taxon>Eukaryota</taxon>
        <taxon>Viridiplantae</taxon>
        <taxon>Chlorophyta</taxon>
        <taxon>core chlorophytes</taxon>
        <taxon>Chlorophyceae</taxon>
        <taxon>CS clade</taxon>
        <taxon>Sphaeropleales</taxon>
        <taxon>Scenedesmaceae</taxon>
        <taxon>Tetradesmus</taxon>
    </lineage>
</organism>
<keyword evidence="3" id="KW-1185">Reference proteome</keyword>
<feature type="region of interest" description="Disordered" evidence="1">
    <location>
        <begin position="64"/>
        <end position="98"/>
    </location>
</feature>
<evidence type="ECO:0000256" key="1">
    <source>
        <dbReference type="SAM" id="MobiDB-lite"/>
    </source>
</evidence>
<name>A0ABY8UGM6_TETOB</name>
<evidence type="ECO:0000313" key="3">
    <source>
        <dbReference type="Proteomes" id="UP001244341"/>
    </source>
</evidence>
<dbReference type="EMBL" id="CP126219">
    <property type="protein sequence ID" value="WIA20668.1"/>
    <property type="molecule type" value="Genomic_DNA"/>
</dbReference>